<dbReference type="PANTHER" id="PTHR31385">
    <property type="entry name" value="PUTATIVE (DUF220)-RELATED"/>
    <property type="match status" value="1"/>
</dbReference>
<dbReference type="OMA" id="DQERFCK"/>
<dbReference type="PANTHER" id="PTHR31385:SF6">
    <property type="entry name" value="DUF220 DOMAIN-CONTAINING PROTEIN-RELATED"/>
    <property type="match status" value="1"/>
</dbReference>
<name>A0A087HQP3_ARAAL</name>
<dbReference type="InterPro" id="IPR003863">
    <property type="entry name" value="DUF220"/>
</dbReference>
<dbReference type="AlphaFoldDB" id="A0A087HQP3"/>
<organism evidence="2 3">
    <name type="scientific">Arabis alpina</name>
    <name type="common">Alpine rock-cress</name>
    <dbReference type="NCBI Taxonomy" id="50452"/>
    <lineage>
        <taxon>Eukaryota</taxon>
        <taxon>Viridiplantae</taxon>
        <taxon>Streptophyta</taxon>
        <taxon>Embryophyta</taxon>
        <taxon>Tracheophyta</taxon>
        <taxon>Spermatophyta</taxon>
        <taxon>Magnoliopsida</taxon>
        <taxon>eudicotyledons</taxon>
        <taxon>Gunneridae</taxon>
        <taxon>Pentapetalae</taxon>
        <taxon>rosids</taxon>
        <taxon>malvids</taxon>
        <taxon>Brassicales</taxon>
        <taxon>Brassicaceae</taxon>
        <taxon>Arabideae</taxon>
        <taxon>Arabis</taxon>
    </lineage>
</organism>
<accession>A0A087HQP3</accession>
<dbReference type="OrthoDB" id="1039628at2759"/>
<dbReference type="Pfam" id="PF02713">
    <property type="entry name" value="DUF220"/>
    <property type="match status" value="1"/>
</dbReference>
<proteinExistence type="predicted"/>
<gene>
    <name evidence="2" type="ordered locus">AALP_Aa1g257400</name>
</gene>
<dbReference type="Proteomes" id="UP000029120">
    <property type="component" value="Chromosome 1"/>
</dbReference>
<evidence type="ECO:0000313" key="2">
    <source>
        <dbReference type="EMBL" id="KFK44445.1"/>
    </source>
</evidence>
<feature type="domain" description="DUF220" evidence="1">
    <location>
        <begin position="1"/>
        <end position="48"/>
    </location>
</feature>
<evidence type="ECO:0000259" key="1">
    <source>
        <dbReference type="Pfam" id="PF02713"/>
    </source>
</evidence>
<protein>
    <recommendedName>
        <fullName evidence="1">DUF220 domain-containing protein</fullName>
    </recommendedName>
</protein>
<keyword evidence="3" id="KW-1185">Reference proteome</keyword>
<evidence type="ECO:0000313" key="3">
    <source>
        <dbReference type="Proteomes" id="UP000029120"/>
    </source>
</evidence>
<sequence length="109" mass="12664">MMFMKVFEGSFKVEPIYVDQKRLCKHMVPKTQKEYKKCSGGQGKIASKVVMDQYFQPYPLLNLPPFSWYIREKTIKTTKNLLESLQKLCGLMRNSDPTRPGLNANDVLE</sequence>
<reference evidence="3" key="1">
    <citation type="journal article" date="2015" name="Nat. Plants">
        <title>Genome expansion of Arabis alpina linked with retrotransposition and reduced symmetric DNA methylation.</title>
        <authorList>
            <person name="Willing E.M."/>
            <person name="Rawat V."/>
            <person name="Mandakova T."/>
            <person name="Maumus F."/>
            <person name="James G.V."/>
            <person name="Nordstroem K.J."/>
            <person name="Becker C."/>
            <person name="Warthmann N."/>
            <person name="Chica C."/>
            <person name="Szarzynska B."/>
            <person name="Zytnicki M."/>
            <person name="Albani M.C."/>
            <person name="Kiefer C."/>
            <person name="Bergonzi S."/>
            <person name="Castaings L."/>
            <person name="Mateos J.L."/>
            <person name="Berns M.C."/>
            <person name="Bujdoso N."/>
            <person name="Piofczyk T."/>
            <person name="de Lorenzo L."/>
            <person name="Barrero-Sicilia C."/>
            <person name="Mateos I."/>
            <person name="Piednoel M."/>
            <person name="Hagmann J."/>
            <person name="Chen-Min-Tao R."/>
            <person name="Iglesias-Fernandez R."/>
            <person name="Schuster S.C."/>
            <person name="Alonso-Blanco C."/>
            <person name="Roudier F."/>
            <person name="Carbonero P."/>
            <person name="Paz-Ares J."/>
            <person name="Davis S.J."/>
            <person name="Pecinka A."/>
            <person name="Quesneville H."/>
            <person name="Colot V."/>
            <person name="Lysak M.A."/>
            <person name="Weigel D."/>
            <person name="Coupland G."/>
            <person name="Schneeberger K."/>
        </authorList>
    </citation>
    <scope>NUCLEOTIDE SEQUENCE [LARGE SCALE GENOMIC DNA]</scope>
    <source>
        <strain evidence="3">cv. Pajares</strain>
    </source>
</reference>
<dbReference type="Gramene" id="KFK44445">
    <property type="protein sequence ID" value="KFK44445"/>
    <property type="gene ID" value="AALP_AA1G257400"/>
</dbReference>
<dbReference type="EMBL" id="CM002869">
    <property type="protein sequence ID" value="KFK44445.1"/>
    <property type="molecule type" value="Genomic_DNA"/>
</dbReference>